<dbReference type="InterPro" id="IPR049978">
    <property type="entry name" value="SCO6880-like"/>
</dbReference>
<organism evidence="2 3">
    <name type="scientific">Rhodococcus erythropolis</name>
    <name type="common">Arthrobacter picolinophilus</name>
    <dbReference type="NCBI Taxonomy" id="1833"/>
    <lineage>
        <taxon>Bacteria</taxon>
        <taxon>Bacillati</taxon>
        <taxon>Actinomycetota</taxon>
        <taxon>Actinomycetes</taxon>
        <taxon>Mycobacteriales</taxon>
        <taxon>Nocardiaceae</taxon>
        <taxon>Rhodococcus</taxon>
        <taxon>Rhodococcus erythropolis group</taxon>
    </lineage>
</organism>
<keyword evidence="1" id="KW-0812">Transmembrane</keyword>
<sequence>MSSRDQKHYIGWSRPKSSFLWGMGRVASVYFLVSAVVSMLTIFKLGPRALLVALAFALIGAPLILKYNGKTLYEWAVLYKQWRKHVRKGENMYRSGLFSRVPGRTCRLPGVAYESVMHEGWVQHESRQTYGVIEFPKTHQTTVVIECWPQGNEAIDQDAVDTSVFNWANFMNFVGQSGDVDGATVVIETGPETGNRLRREVVEMGRGALVGGALPAAMMSEAATHLPHGSVRMWARVAITFRATTPQRRNDPSEQIKELSRRMGGILTVLNEANLNPRLLPPEEIVSFTKRGYAPATLNDLELGEMEGGHDVGWEDAGPMGHQEWISTYYHDGCYSTTWEMAEAPKMAVTETVLRPLLDVNGELVRKRVAICYRPHSPSEAVDIVESDYKNAISGRNSQRGVGSVEADMRVDATEQQREEQGRGHGLTRLGILVTVTTPEDGDRPRADSLTKELGVRSRLLLRRVYFDQAAAFAATLGIGVLIPEHVSVDKKLAG</sequence>
<keyword evidence="1" id="KW-1133">Transmembrane helix</keyword>
<accession>A0AAX4A0A2</accession>
<protein>
    <submittedName>
        <fullName evidence="2">PrgI family protein</fullName>
    </submittedName>
</protein>
<keyword evidence="1" id="KW-0472">Membrane</keyword>
<dbReference type="Proteomes" id="UP001230933">
    <property type="component" value="Plasmid pMGMM8_4"/>
</dbReference>
<reference evidence="2" key="1">
    <citation type="submission" date="2023-08" db="EMBL/GenBank/DDBJ databases">
        <title>Isolation and Characterization of Rhodococcus erythropolis MGMM8.</title>
        <authorList>
            <person name="Diabankana R.G.C."/>
            <person name="Afordoanyi D.M."/>
            <person name="Validov S.Z."/>
        </authorList>
    </citation>
    <scope>NUCLEOTIDE SEQUENCE</scope>
    <source>
        <strain evidence="2">MGMM8</strain>
        <plasmid evidence="2">pMGMM8_4</plasmid>
    </source>
</reference>
<dbReference type="NCBIfam" id="NF042935">
    <property type="entry name" value="SCO6880_fam"/>
    <property type="match status" value="1"/>
</dbReference>
<proteinExistence type="predicted"/>
<evidence type="ECO:0000256" key="1">
    <source>
        <dbReference type="SAM" id="Phobius"/>
    </source>
</evidence>
<dbReference type="RefSeq" id="WP_073513128.1">
    <property type="nucleotide sequence ID" value="NZ_CP133194.1"/>
</dbReference>
<dbReference type="AlphaFoldDB" id="A0AAX4A0A2"/>
<evidence type="ECO:0000313" key="2">
    <source>
        <dbReference type="EMBL" id="WMN02148.1"/>
    </source>
</evidence>
<feature type="transmembrane region" description="Helical" evidence="1">
    <location>
        <begin position="20"/>
        <end position="43"/>
    </location>
</feature>
<name>A0AAX4A0A2_RHOER</name>
<keyword evidence="2" id="KW-0614">Plasmid</keyword>
<evidence type="ECO:0000313" key="3">
    <source>
        <dbReference type="Proteomes" id="UP001230933"/>
    </source>
</evidence>
<geneLocation type="plasmid" evidence="2 3">
    <name>pMGMM8_4</name>
</geneLocation>
<dbReference type="EMBL" id="CP133194">
    <property type="protein sequence ID" value="WMN02148.1"/>
    <property type="molecule type" value="Genomic_DNA"/>
</dbReference>
<gene>
    <name evidence="2" type="ORF">QIE55_33390</name>
</gene>